<evidence type="ECO:0000313" key="3">
    <source>
        <dbReference type="EMBL" id="KIW88600.1"/>
    </source>
</evidence>
<dbReference type="PANTHER" id="PTHR35395">
    <property type="entry name" value="DUF6536 DOMAIN-CONTAINING PROTEIN"/>
    <property type="match status" value="1"/>
</dbReference>
<dbReference type="Proteomes" id="UP000053789">
    <property type="component" value="Unassembled WGS sequence"/>
</dbReference>
<reference evidence="3" key="1">
    <citation type="submission" date="2015-01" db="EMBL/GenBank/DDBJ databases">
        <title>The Genome Sequence of Cladophialophora bantiana CBS 173.52.</title>
        <authorList>
            <consortium name="The Broad Institute Genomics Platform"/>
            <person name="Cuomo C."/>
            <person name="de Hoog S."/>
            <person name="Gorbushina A."/>
            <person name="Stielow B."/>
            <person name="Teixiera M."/>
            <person name="Abouelleil A."/>
            <person name="Chapman S.B."/>
            <person name="Priest M."/>
            <person name="Young S.K."/>
            <person name="Wortman J."/>
            <person name="Nusbaum C."/>
            <person name="Birren B."/>
        </authorList>
    </citation>
    <scope>NUCLEOTIDE SEQUENCE [LARGE SCALE GENOMIC DNA]</scope>
    <source>
        <strain evidence="3">CBS 173.52</strain>
    </source>
</reference>
<keyword evidence="2" id="KW-1133">Transmembrane helix</keyword>
<feature type="transmembrane region" description="Helical" evidence="2">
    <location>
        <begin position="137"/>
        <end position="158"/>
    </location>
</feature>
<dbReference type="HOGENOM" id="CLU_717636_0_0_1"/>
<gene>
    <name evidence="3" type="ORF">Z519_10646</name>
</gene>
<dbReference type="PANTHER" id="PTHR35395:SF1">
    <property type="entry name" value="DUF6536 DOMAIN-CONTAINING PROTEIN"/>
    <property type="match status" value="1"/>
</dbReference>
<dbReference type="GeneID" id="27703574"/>
<dbReference type="EMBL" id="KN846998">
    <property type="protein sequence ID" value="KIW88600.1"/>
    <property type="molecule type" value="Genomic_DNA"/>
</dbReference>
<name>A0A0D2HCH6_CLAB1</name>
<sequence>MVDWTLIQNDAMLRSSRSALITSVVLANIPKLVLSLLYFTYNGLFTCMLLASEWNSYSLRRKGLRISSARPKGAQRSGYFLQLPFRFSIPLPVASLLFHWLVSQSIFVVNNSILDYTGSPTASLPGTVGHLVTCSPIAIIFTISLGVLLIVVLLGFGFGASFRTGMPIAGSCSLAIAPACHSGGSCAQGDDGDEMSTSTPTSQQPHMWGEIPGCYRDDDMITSTQASLRPKNSDSESNLNASLLRKNPTCLTVTQSGATDISGQSLASRRSPNTTRVALMGHDNDTPNDNDNDEAKEPEGIDGYLLRPRPRGDDDDDDVMPSIEQTEMCISDVMGKADRSNIDDNTIPIPIPRHEPVPPSSNEKVGHCGFSAGPVTTPVEGRIYA</sequence>
<accession>A0A0D2HCH6</accession>
<organism evidence="3 4">
    <name type="scientific">Cladophialophora bantiana (strain ATCC 10958 / CBS 173.52 / CDC B-1940 / NIH 8579)</name>
    <name type="common">Xylohypha bantiana</name>
    <dbReference type="NCBI Taxonomy" id="1442370"/>
    <lineage>
        <taxon>Eukaryota</taxon>
        <taxon>Fungi</taxon>
        <taxon>Dikarya</taxon>
        <taxon>Ascomycota</taxon>
        <taxon>Pezizomycotina</taxon>
        <taxon>Eurotiomycetes</taxon>
        <taxon>Chaetothyriomycetidae</taxon>
        <taxon>Chaetothyriales</taxon>
        <taxon>Herpotrichiellaceae</taxon>
        <taxon>Cladophialophora</taxon>
    </lineage>
</organism>
<proteinExistence type="predicted"/>
<feature type="region of interest" description="Disordered" evidence="1">
    <location>
        <begin position="351"/>
        <end position="385"/>
    </location>
</feature>
<evidence type="ECO:0000256" key="2">
    <source>
        <dbReference type="SAM" id="Phobius"/>
    </source>
</evidence>
<evidence type="ECO:0000256" key="1">
    <source>
        <dbReference type="SAM" id="MobiDB-lite"/>
    </source>
</evidence>
<feature type="compositionally biased region" description="Polar residues" evidence="1">
    <location>
        <begin position="195"/>
        <end position="205"/>
    </location>
</feature>
<protein>
    <submittedName>
        <fullName evidence="3">Uncharacterized protein</fullName>
    </submittedName>
</protein>
<dbReference type="VEuPathDB" id="FungiDB:Z519_10646"/>
<dbReference type="OrthoDB" id="5429634at2759"/>
<evidence type="ECO:0000313" key="4">
    <source>
        <dbReference type="Proteomes" id="UP000053789"/>
    </source>
</evidence>
<keyword evidence="2" id="KW-0812">Transmembrane</keyword>
<feature type="transmembrane region" description="Helical" evidence="2">
    <location>
        <begin position="78"/>
        <end position="102"/>
    </location>
</feature>
<keyword evidence="4" id="KW-1185">Reference proteome</keyword>
<feature type="region of interest" description="Disordered" evidence="1">
    <location>
        <begin position="277"/>
        <end position="320"/>
    </location>
</feature>
<feature type="region of interest" description="Disordered" evidence="1">
    <location>
        <begin position="187"/>
        <end position="214"/>
    </location>
</feature>
<dbReference type="RefSeq" id="XP_016615269.1">
    <property type="nucleotide sequence ID" value="XM_016768362.1"/>
</dbReference>
<dbReference type="AlphaFoldDB" id="A0A0D2HCH6"/>
<keyword evidence="2" id="KW-0472">Membrane</keyword>